<evidence type="ECO:0000313" key="2">
    <source>
        <dbReference type="Proteomes" id="UP000515135"/>
    </source>
</evidence>
<feature type="compositionally biased region" description="Polar residues" evidence="1">
    <location>
        <begin position="90"/>
        <end position="105"/>
    </location>
</feature>
<dbReference type="Proteomes" id="UP000515135">
    <property type="component" value="Unplaced"/>
</dbReference>
<feature type="region of interest" description="Disordered" evidence="1">
    <location>
        <begin position="79"/>
        <end position="126"/>
    </location>
</feature>
<evidence type="ECO:0000313" key="3">
    <source>
        <dbReference type="RefSeq" id="XP_019647834.1"/>
    </source>
</evidence>
<gene>
    <name evidence="3" type="primary">LOC109488111</name>
</gene>
<sequence length="277" mass="30273">MKSGRRSEYQVLNTKEEKNAMWLKGEYETSASKKSRATVETVKLRVYIGLMSMTASMDVPEPATSTTTTTRQQVATVQQNMEGSEDTTEDSGGQHSAKGSAQQTAIRMKDTVSRSGGATPVKPVSVTSAQKLEEMVKGMKKTPALQRYPLKNNFEVAMQLLTTVPGLVEALAAAQVEASQTNDPATFSQSDKCLLEGMTSALAFTSKDRRLQQMAMANCLLGLMFLNGKVQTVAMTLEEIVKQLENLPEDIQLPGLIRILLRGNPEKSEGNDDILLY</sequence>
<proteinExistence type="predicted"/>
<dbReference type="KEGG" id="bbel:109488111"/>
<organism evidence="2 3">
    <name type="scientific">Branchiostoma belcheri</name>
    <name type="common">Amphioxus</name>
    <dbReference type="NCBI Taxonomy" id="7741"/>
    <lineage>
        <taxon>Eukaryota</taxon>
        <taxon>Metazoa</taxon>
        <taxon>Chordata</taxon>
        <taxon>Cephalochordata</taxon>
        <taxon>Leptocardii</taxon>
        <taxon>Amphioxiformes</taxon>
        <taxon>Branchiostomatidae</taxon>
        <taxon>Branchiostoma</taxon>
    </lineage>
</organism>
<dbReference type="OrthoDB" id="10633457at2759"/>
<dbReference type="GeneID" id="109488111"/>
<accession>A0A6P5ANW7</accession>
<dbReference type="RefSeq" id="XP_019647834.1">
    <property type="nucleotide sequence ID" value="XM_019792275.1"/>
</dbReference>
<reference evidence="3" key="1">
    <citation type="submission" date="2025-08" db="UniProtKB">
        <authorList>
            <consortium name="RefSeq"/>
        </authorList>
    </citation>
    <scope>IDENTIFICATION</scope>
    <source>
        <tissue evidence="3">Gonad</tissue>
    </source>
</reference>
<dbReference type="AlphaFoldDB" id="A0A6P5ANW7"/>
<evidence type="ECO:0000256" key="1">
    <source>
        <dbReference type="SAM" id="MobiDB-lite"/>
    </source>
</evidence>
<keyword evidence="2" id="KW-1185">Reference proteome</keyword>
<name>A0A6P5ANW7_BRABE</name>
<protein>
    <submittedName>
        <fullName evidence="3">Uncharacterized protein LOC109488111</fullName>
    </submittedName>
</protein>